<accession>A0A7Y9J156</accession>
<evidence type="ECO:0000256" key="1">
    <source>
        <dbReference type="SAM" id="MobiDB-lite"/>
    </source>
</evidence>
<reference evidence="2 3" key="1">
    <citation type="submission" date="2020-07" db="EMBL/GenBank/DDBJ databases">
        <title>Sequencing the genomes of 1000 actinobacteria strains.</title>
        <authorList>
            <person name="Klenk H.-P."/>
        </authorList>
    </citation>
    <scope>NUCLEOTIDE SEQUENCE [LARGE SCALE GENOMIC DNA]</scope>
    <source>
        <strain evidence="2 3">DSM 7487</strain>
    </source>
</reference>
<name>A0A7Y9J156_9ACTN</name>
<comment type="caution">
    <text evidence="2">The sequence shown here is derived from an EMBL/GenBank/DDBJ whole genome shotgun (WGS) entry which is preliminary data.</text>
</comment>
<dbReference type="AlphaFoldDB" id="A0A7Y9J156"/>
<dbReference type="Pfam" id="PF13238">
    <property type="entry name" value="AAA_18"/>
    <property type="match status" value="1"/>
</dbReference>
<keyword evidence="2" id="KW-0808">Transferase</keyword>
<feature type="region of interest" description="Disordered" evidence="1">
    <location>
        <begin position="116"/>
        <end position="135"/>
    </location>
</feature>
<proteinExistence type="predicted"/>
<dbReference type="Gene3D" id="3.40.50.300">
    <property type="entry name" value="P-loop containing nucleotide triphosphate hydrolases"/>
    <property type="match status" value="1"/>
</dbReference>
<gene>
    <name evidence="2" type="ORF">BJ968_002360</name>
</gene>
<dbReference type="RefSeq" id="WP_179752074.1">
    <property type="nucleotide sequence ID" value="NZ_BAAAGN010000020.1"/>
</dbReference>
<keyword evidence="2" id="KW-0418">Kinase</keyword>
<sequence length="167" mass="18040">MGVRNVLVEGVSGTGKTSVATELQRRGFHVVHGDRELAHQADPVTGEPTGGPARHEHHVWPVDAVRRIAADRSRPVTFFCGGSRNWARFLDVFDVVVVLTVDAATLQRRLAARAGTDEWGATAEQRERSRRLHATQEDVPAVGVRVDATRPLAEVVDEVLALAAAGA</sequence>
<organism evidence="2 3">
    <name type="scientific">Kineococcus aurantiacus</name>
    <dbReference type="NCBI Taxonomy" id="37633"/>
    <lineage>
        <taxon>Bacteria</taxon>
        <taxon>Bacillati</taxon>
        <taxon>Actinomycetota</taxon>
        <taxon>Actinomycetes</taxon>
        <taxon>Kineosporiales</taxon>
        <taxon>Kineosporiaceae</taxon>
        <taxon>Kineococcus</taxon>
    </lineage>
</organism>
<dbReference type="GO" id="GO:0016301">
    <property type="term" value="F:kinase activity"/>
    <property type="evidence" value="ECO:0007669"/>
    <property type="project" value="UniProtKB-KW"/>
</dbReference>
<dbReference type="SUPFAM" id="SSF52540">
    <property type="entry name" value="P-loop containing nucleoside triphosphate hydrolases"/>
    <property type="match status" value="1"/>
</dbReference>
<evidence type="ECO:0000313" key="3">
    <source>
        <dbReference type="Proteomes" id="UP000521922"/>
    </source>
</evidence>
<protein>
    <submittedName>
        <fullName evidence="2">Gluconate kinase</fullName>
    </submittedName>
</protein>
<dbReference type="EMBL" id="JACCBB010000001">
    <property type="protein sequence ID" value="NYD22820.1"/>
    <property type="molecule type" value="Genomic_DNA"/>
</dbReference>
<evidence type="ECO:0000313" key="2">
    <source>
        <dbReference type="EMBL" id="NYD22820.1"/>
    </source>
</evidence>
<dbReference type="InterPro" id="IPR027417">
    <property type="entry name" value="P-loop_NTPase"/>
</dbReference>
<dbReference type="Proteomes" id="UP000521922">
    <property type="component" value="Unassembled WGS sequence"/>
</dbReference>
<keyword evidence="3" id="KW-1185">Reference proteome</keyword>